<keyword evidence="1" id="KW-0472">Membrane</keyword>
<evidence type="ECO:0000256" key="1">
    <source>
        <dbReference type="SAM" id="Phobius"/>
    </source>
</evidence>
<dbReference type="AlphaFoldDB" id="A0A381YNE2"/>
<sequence>MKLSEKFTIFLGIALVGIFVIGLAWSISTGLAGFWRGLPFWIIVIFCLSLLIYDSLKSIKK</sequence>
<name>A0A381YNE2_9ZZZZ</name>
<protein>
    <recommendedName>
        <fullName evidence="3">DUF5668 domain-containing protein</fullName>
    </recommendedName>
</protein>
<dbReference type="EMBL" id="UINC01018571">
    <property type="protein sequence ID" value="SVA78122.1"/>
    <property type="molecule type" value="Genomic_DNA"/>
</dbReference>
<organism evidence="2">
    <name type="scientific">marine metagenome</name>
    <dbReference type="NCBI Taxonomy" id="408172"/>
    <lineage>
        <taxon>unclassified sequences</taxon>
        <taxon>metagenomes</taxon>
        <taxon>ecological metagenomes</taxon>
    </lineage>
</organism>
<feature type="transmembrane region" description="Helical" evidence="1">
    <location>
        <begin position="7"/>
        <end position="27"/>
    </location>
</feature>
<accession>A0A381YNE2</accession>
<keyword evidence="1" id="KW-0812">Transmembrane</keyword>
<reference evidence="2" key="1">
    <citation type="submission" date="2018-05" db="EMBL/GenBank/DDBJ databases">
        <authorList>
            <person name="Lanie J.A."/>
            <person name="Ng W.-L."/>
            <person name="Kazmierczak K.M."/>
            <person name="Andrzejewski T.M."/>
            <person name="Davidsen T.M."/>
            <person name="Wayne K.J."/>
            <person name="Tettelin H."/>
            <person name="Glass J.I."/>
            <person name="Rusch D."/>
            <person name="Podicherti R."/>
            <person name="Tsui H.-C.T."/>
            <person name="Winkler M.E."/>
        </authorList>
    </citation>
    <scope>NUCLEOTIDE SEQUENCE</scope>
</reference>
<evidence type="ECO:0008006" key="3">
    <source>
        <dbReference type="Google" id="ProtNLM"/>
    </source>
</evidence>
<proteinExistence type="predicted"/>
<keyword evidence="1" id="KW-1133">Transmembrane helix</keyword>
<feature type="transmembrane region" description="Helical" evidence="1">
    <location>
        <begin position="33"/>
        <end position="53"/>
    </location>
</feature>
<gene>
    <name evidence="2" type="ORF">METZ01_LOCUS130976</name>
</gene>
<evidence type="ECO:0000313" key="2">
    <source>
        <dbReference type="EMBL" id="SVA78122.1"/>
    </source>
</evidence>